<dbReference type="GO" id="GO:0005524">
    <property type="term" value="F:ATP binding"/>
    <property type="evidence" value="ECO:0007669"/>
    <property type="project" value="UniProtKB-KW"/>
</dbReference>
<evidence type="ECO:0000259" key="1">
    <source>
        <dbReference type="Pfam" id="PF00308"/>
    </source>
</evidence>
<dbReference type="AlphaFoldDB" id="A0A9D9GTU7"/>
<reference evidence="2" key="1">
    <citation type="submission" date="2020-10" db="EMBL/GenBank/DDBJ databases">
        <authorList>
            <person name="Gilroy R."/>
        </authorList>
    </citation>
    <scope>NUCLEOTIDE SEQUENCE</scope>
    <source>
        <strain evidence="2">17213</strain>
    </source>
</reference>
<gene>
    <name evidence="2" type="ORF">IAB19_08150</name>
</gene>
<organism evidence="2 3">
    <name type="scientific">Candidatus Avisuccinivibrio stercorigallinarum</name>
    <dbReference type="NCBI Taxonomy" id="2840704"/>
    <lineage>
        <taxon>Bacteria</taxon>
        <taxon>Pseudomonadati</taxon>
        <taxon>Pseudomonadota</taxon>
        <taxon>Gammaproteobacteria</taxon>
        <taxon>Aeromonadales</taxon>
        <taxon>Succinivibrionaceae</taxon>
        <taxon>Succinivibrionaceae incertae sedis</taxon>
        <taxon>Candidatus Avisuccinivibrio</taxon>
    </lineage>
</organism>
<protein>
    <submittedName>
        <fullName evidence="2">ATP-binding protein</fullName>
    </submittedName>
</protein>
<feature type="domain" description="Chromosomal replication initiator protein DnaA ATPAse" evidence="1">
    <location>
        <begin position="85"/>
        <end position="198"/>
    </location>
</feature>
<dbReference type="EMBL" id="JADINH010000170">
    <property type="protein sequence ID" value="MBO8416334.1"/>
    <property type="molecule type" value="Genomic_DNA"/>
</dbReference>
<proteinExistence type="predicted"/>
<dbReference type="PANTHER" id="PTHR30050:SF4">
    <property type="entry name" value="ATP-BINDING PROTEIN RV3427C IN INSERTION SEQUENCE-RELATED"/>
    <property type="match status" value="1"/>
</dbReference>
<keyword evidence="2" id="KW-0067">ATP-binding</keyword>
<dbReference type="Proteomes" id="UP000823631">
    <property type="component" value="Unassembled WGS sequence"/>
</dbReference>
<accession>A0A9D9GTU7</accession>
<reference evidence="2" key="2">
    <citation type="journal article" date="2021" name="PeerJ">
        <title>Extensive microbial diversity within the chicken gut microbiome revealed by metagenomics and culture.</title>
        <authorList>
            <person name="Gilroy R."/>
            <person name="Ravi A."/>
            <person name="Getino M."/>
            <person name="Pursley I."/>
            <person name="Horton D.L."/>
            <person name="Alikhan N.F."/>
            <person name="Baker D."/>
            <person name="Gharbi K."/>
            <person name="Hall N."/>
            <person name="Watson M."/>
            <person name="Adriaenssens E.M."/>
            <person name="Foster-Nyarko E."/>
            <person name="Jarju S."/>
            <person name="Secka A."/>
            <person name="Antonio M."/>
            <person name="Oren A."/>
            <person name="Chaudhuri R.R."/>
            <person name="La Ragione R."/>
            <person name="Hildebrand F."/>
            <person name="Pallen M.J."/>
        </authorList>
    </citation>
    <scope>NUCLEOTIDE SEQUENCE</scope>
    <source>
        <strain evidence="2">17213</strain>
    </source>
</reference>
<name>A0A9D9GTU7_9GAMM</name>
<dbReference type="InterPro" id="IPR013317">
    <property type="entry name" value="DnaA_dom"/>
</dbReference>
<dbReference type="Gene3D" id="3.40.50.300">
    <property type="entry name" value="P-loop containing nucleotide triphosphate hydrolases"/>
    <property type="match status" value="1"/>
</dbReference>
<dbReference type="InterPro" id="IPR027417">
    <property type="entry name" value="P-loop_NTPase"/>
</dbReference>
<dbReference type="GO" id="GO:0006260">
    <property type="term" value="P:DNA replication"/>
    <property type="evidence" value="ECO:0007669"/>
    <property type="project" value="TreeGrafter"/>
</dbReference>
<dbReference type="SUPFAM" id="SSF52540">
    <property type="entry name" value="P-loop containing nucleoside triphosphate hydrolases"/>
    <property type="match status" value="1"/>
</dbReference>
<comment type="caution">
    <text evidence="2">The sequence shown here is derived from an EMBL/GenBank/DDBJ whole genome shotgun (WGS) entry which is preliminary data.</text>
</comment>
<keyword evidence="2" id="KW-0547">Nucleotide-binding</keyword>
<evidence type="ECO:0000313" key="2">
    <source>
        <dbReference type="EMBL" id="MBO8416334.1"/>
    </source>
</evidence>
<dbReference type="Pfam" id="PF00308">
    <property type="entry name" value="Bac_DnaA"/>
    <property type="match status" value="1"/>
</dbReference>
<dbReference type="PANTHER" id="PTHR30050">
    <property type="entry name" value="CHROMOSOMAL REPLICATION INITIATOR PROTEIN DNAA"/>
    <property type="match status" value="1"/>
</dbReference>
<evidence type="ECO:0000313" key="3">
    <source>
        <dbReference type="Proteomes" id="UP000823631"/>
    </source>
</evidence>
<sequence>MPDEKKSVIEKAPTDAVSALNALVRDLAPQGAALPGAAALPPADSHSFFDMLHRDAMRAAGEIKRSVKEQREAYIRKKHDSGGIDGRFTFETLRVDSFNQRAVNEAKAFCASAPQMAAEPVVLIIQGFEGTGKTVLCHAIANYFLRFSRNPSVELVSFETLRQSHFYSNTEDKEERQQRARLIEHFESVNLLILDPLTSTREGFSLFDQKIFANLLRNRLQRRLSMVMTIIQPFGQLHNSIGDLCFESLKAYSVLTTELYGQSRRPQIMVNGVPLR</sequence>